<keyword evidence="2" id="KW-1185">Reference proteome</keyword>
<proteinExistence type="predicted"/>
<evidence type="ECO:0000313" key="2">
    <source>
        <dbReference type="Proteomes" id="UP000001064"/>
    </source>
</evidence>
<sequence length="91" mass="10685">MKKITEFTYSMEKKLNSNYFEDCKMVSEQMASGCSISEYYWCLNRNKLTPNAKYMNLGLVKGKVVRMCDNSNDFTPEKLEEAFNQLIKEEN</sequence>
<dbReference type="GeneID" id="10507139"/>
<reference evidence="2" key="1">
    <citation type="journal article" date="2011" name="Genome Biol.">
        <title>Comparative genomics of the social amoebae Dictyostelium discoideum and Dictyostelium purpureum.</title>
        <authorList>
            <consortium name="US DOE Joint Genome Institute (JGI-PGF)"/>
            <person name="Sucgang R."/>
            <person name="Kuo A."/>
            <person name="Tian X."/>
            <person name="Salerno W."/>
            <person name="Parikh A."/>
            <person name="Feasley C.L."/>
            <person name="Dalin E."/>
            <person name="Tu H."/>
            <person name="Huang E."/>
            <person name="Barry K."/>
            <person name="Lindquist E."/>
            <person name="Shapiro H."/>
            <person name="Bruce D."/>
            <person name="Schmutz J."/>
            <person name="Salamov A."/>
            <person name="Fey P."/>
            <person name="Gaudet P."/>
            <person name="Anjard C."/>
            <person name="Babu M.M."/>
            <person name="Basu S."/>
            <person name="Bushmanova Y."/>
            <person name="van der Wel H."/>
            <person name="Katoh-Kurasawa M."/>
            <person name="Dinh C."/>
            <person name="Coutinho P.M."/>
            <person name="Saito T."/>
            <person name="Elias M."/>
            <person name="Schaap P."/>
            <person name="Kay R.R."/>
            <person name="Henrissat B."/>
            <person name="Eichinger L."/>
            <person name="Rivero F."/>
            <person name="Putnam N.H."/>
            <person name="West C.M."/>
            <person name="Loomis W.F."/>
            <person name="Chisholm R.L."/>
            <person name="Shaulsky G."/>
            <person name="Strassmann J.E."/>
            <person name="Queller D.C."/>
            <person name="Kuspa A."/>
            <person name="Grigoriev I.V."/>
        </authorList>
    </citation>
    <scope>NUCLEOTIDE SEQUENCE [LARGE SCALE GENOMIC DNA]</scope>
    <source>
        <strain evidence="2">QSDP1</strain>
    </source>
</reference>
<organism evidence="1 2">
    <name type="scientific">Dictyostelium purpureum</name>
    <name type="common">Slime mold</name>
    <dbReference type="NCBI Taxonomy" id="5786"/>
    <lineage>
        <taxon>Eukaryota</taxon>
        <taxon>Amoebozoa</taxon>
        <taxon>Evosea</taxon>
        <taxon>Eumycetozoa</taxon>
        <taxon>Dictyostelia</taxon>
        <taxon>Dictyosteliales</taxon>
        <taxon>Dictyosteliaceae</taxon>
        <taxon>Dictyostelium</taxon>
    </lineage>
</organism>
<dbReference type="InParanoid" id="F0ZC19"/>
<dbReference type="EMBL" id="GL870975">
    <property type="protein sequence ID" value="EGC38492.1"/>
    <property type="molecule type" value="Genomic_DNA"/>
</dbReference>
<accession>F0ZC19</accession>
<dbReference type="KEGG" id="dpp:DICPUDRAFT_91416"/>
<protein>
    <submittedName>
        <fullName evidence="1">Uncharacterized protein</fullName>
    </submittedName>
</protein>
<dbReference type="Proteomes" id="UP000001064">
    <property type="component" value="Unassembled WGS sequence"/>
</dbReference>
<name>F0ZC19_DICPU</name>
<dbReference type="AlphaFoldDB" id="F0ZC19"/>
<dbReference type="RefSeq" id="XP_003284957.1">
    <property type="nucleotide sequence ID" value="XM_003284909.1"/>
</dbReference>
<evidence type="ECO:0000313" key="1">
    <source>
        <dbReference type="EMBL" id="EGC38492.1"/>
    </source>
</evidence>
<gene>
    <name evidence="1" type="ORF">DICPUDRAFT_91416</name>
</gene>
<dbReference type="VEuPathDB" id="AmoebaDB:DICPUDRAFT_91416"/>